<gene>
    <name evidence="8" type="ORF">B9G98_00612</name>
</gene>
<keyword evidence="3" id="KW-0233">DNA recombination</keyword>
<dbReference type="OrthoDB" id="206565at2759"/>
<evidence type="ECO:0000313" key="9">
    <source>
        <dbReference type="Proteomes" id="UP000238350"/>
    </source>
</evidence>
<dbReference type="GeneID" id="36514361"/>
<evidence type="ECO:0000256" key="1">
    <source>
        <dbReference type="ARBA" id="ARBA00006638"/>
    </source>
</evidence>
<dbReference type="Proteomes" id="UP000238350">
    <property type="component" value="Unassembled WGS sequence"/>
</dbReference>
<dbReference type="GO" id="GO:0006312">
    <property type="term" value="P:mitotic recombination"/>
    <property type="evidence" value="ECO:0007669"/>
    <property type="project" value="TreeGrafter"/>
</dbReference>
<feature type="region of interest" description="Disordered" evidence="7">
    <location>
        <begin position="273"/>
        <end position="292"/>
    </location>
</feature>
<evidence type="ECO:0000256" key="3">
    <source>
        <dbReference type="ARBA" id="ARBA00023172"/>
    </source>
</evidence>
<protein>
    <recommendedName>
        <fullName evidence="6">DNA repair and recombination protein RAD52</fullName>
    </recommendedName>
</protein>
<dbReference type="InterPro" id="IPR007232">
    <property type="entry name" value="Rad52_Rad59_Rad22"/>
</dbReference>
<dbReference type="GO" id="GO:0003697">
    <property type="term" value="F:single-stranded DNA binding"/>
    <property type="evidence" value="ECO:0007669"/>
    <property type="project" value="UniProtKB-ARBA"/>
</dbReference>
<organism evidence="8 9">
    <name type="scientific">Wickerhamiella sorbophila</name>
    <dbReference type="NCBI Taxonomy" id="45607"/>
    <lineage>
        <taxon>Eukaryota</taxon>
        <taxon>Fungi</taxon>
        <taxon>Dikarya</taxon>
        <taxon>Ascomycota</taxon>
        <taxon>Saccharomycotina</taxon>
        <taxon>Dipodascomycetes</taxon>
        <taxon>Dipodascales</taxon>
        <taxon>Trichomonascaceae</taxon>
        <taxon>Wickerhamiella</taxon>
    </lineage>
</organism>
<dbReference type="RefSeq" id="XP_024662938.1">
    <property type="nucleotide sequence ID" value="XM_024807170.1"/>
</dbReference>
<reference evidence="8 9" key="1">
    <citation type="submission" date="2017-04" db="EMBL/GenBank/DDBJ databases">
        <title>Genome sequencing of [Candida] sorbophila.</title>
        <authorList>
            <person name="Ahn J.O."/>
        </authorList>
    </citation>
    <scope>NUCLEOTIDE SEQUENCE [LARGE SCALE GENOMIC DNA]</scope>
    <source>
        <strain evidence="8 9">DS02</strain>
    </source>
</reference>
<dbReference type="InterPro" id="IPR042525">
    <property type="entry name" value="Rad52_Rad59_Rad22_sf"/>
</dbReference>
<keyword evidence="2" id="KW-0227">DNA damage</keyword>
<comment type="function">
    <text evidence="5">Involved in DNA double-strand break (DSB) repair and recombination. Promotes the annealing of complementary single-stranded DNA and by stimulation of the RAD51 recombinase.</text>
</comment>
<dbReference type="PANTHER" id="PTHR12132:SF1">
    <property type="entry name" value="DNA REPAIR PROTEIN RAD52 HOMOLOG"/>
    <property type="match status" value="1"/>
</dbReference>
<evidence type="ECO:0000256" key="5">
    <source>
        <dbReference type="ARBA" id="ARBA00037138"/>
    </source>
</evidence>
<comment type="caution">
    <text evidence="8">The sequence shown here is derived from an EMBL/GenBank/DDBJ whole genome shotgun (WGS) entry which is preliminary data.</text>
</comment>
<dbReference type="SUPFAM" id="SSF54768">
    <property type="entry name" value="dsRNA-binding domain-like"/>
    <property type="match status" value="1"/>
</dbReference>
<evidence type="ECO:0000256" key="4">
    <source>
        <dbReference type="ARBA" id="ARBA00023204"/>
    </source>
</evidence>
<dbReference type="GO" id="GO:0045002">
    <property type="term" value="P:double-strand break repair via single-strand annealing"/>
    <property type="evidence" value="ECO:0007669"/>
    <property type="project" value="TreeGrafter"/>
</dbReference>
<keyword evidence="9" id="KW-1185">Reference proteome</keyword>
<evidence type="ECO:0000256" key="2">
    <source>
        <dbReference type="ARBA" id="ARBA00022763"/>
    </source>
</evidence>
<dbReference type="GO" id="GO:0000724">
    <property type="term" value="P:double-strand break repair via homologous recombination"/>
    <property type="evidence" value="ECO:0007669"/>
    <property type="project" value="UniProtKB-ARBA"/>
</dbReference>
<evidence type="ECO:0000256" key="6">
    <source>
        <dbReference type="ARBA" id="ARBA00041062"/>
    </source>
</evidence>
<name>A0A2T0FDB3_9ASCO</name>
<comment type="similarity">
    <text evidence="1">Belongs to the RAD52 family.</text>
</comment>
<sequence length="292" mass="32233">MKGTAQRDKIASELGQGLGPEYISWRRGSGAQQAYIEGHTVINLANEILGFDGWSSEIRNTAVEYEKASSDGRWQIGVRCVMRITLKATGVYREDIGFGQAINMPSKLQALEKAHKEAATDATKRAFRQFGNALGNCIYDRTHTNAITSVNVPKREFDPTCLRRPAPAAPPPPSKRVAVAYKQEMPNEMNKLPRGDASLSTPTPIPKPVLASENDDDDELDFTHLQPAAKQTETDAVPDNQSDDAVFVSANNAEAYNSPKLPIKTHFDPDYRSPSIKTTIPQNFSSKVFRRD</sequence>
<dbReference type="GO" id="GO:0005634">
    <property type="term" value="C:nucleus"/>
    <property type="evidence" value="ECO:0007669"/>
    <property type="project" value="TreeGrafter"/>
</dbReference>
<evidence type="ECO:0000256" key="7">
    <source>
        <dbReference type="SAM" id="MobiDB-lite"/>
    </source>
</evidence>
<dbReference type="Pfam" id="PF04098">
    <property type="entry name" value="Rad52_Rad22"/>
    <property type="match status" value="1"/>
</dbReference>
<dbReference type="InterPro" id="IPR041247">
    <property type="entry name" value="Rad52_fam"/>
</dbReference>
<dbReference type="FunFam" id="3.30.390.80:FF:000001">
    <property type="entry name" value="DNA repair protein RAD52 homolog"/>
    <property type="match status" value="1"/>
</dbReference>
<feature type="region of interest" description="Disordered" evidence="7">
    <location>
        <begin position="189"/>
        <end position="219"/>
    </location>
</feature>
<dbReference type="EMBL" id="NDIQ01000001">
    <property type="protein sequence ID" value="PRT52992.1"/>
    <property type="molecule type" value="Genomic_DNA"/>
</dbReference>
<dbReference type="STRING" id="45607.A0A2T0FDB3"/>
<feature type="compositionally biased region" description="Polar residues" evidence="7">
    <location>
        <begin position="275"/>
        <end position="286"/>
    </location>
</feature>
<accession>A0A2T0FDB3</accession>
<evidence type="ECO:0000313" key="8">
    <source>
        <dbReference type="EMBL" id="PRT52992.1"/>
    </source>
</evidence>
<dbReference type="PANTHER" id="PTHR12132">
    <property type="entry name" value="DNA REPAIR AND RECOMBINATION PROTEIN RAD52, RAD59"/>
    <property type="match status" value="1"/>
</dbReference>
<dbReference type="Gene3D" id="3.30.390.80">
    <property type="entry name" value="DNA repair protein Rad52/59/22"/>
    <property type="match status" value="1"/>
</dbReference>
<dbReference type="AlphaFoldDB" id="A0A2T0FDB3"/>
<keyword evidence="4" id="KW-0234">DNA repair</keyword>
<proteinExistence type="inferred from homology"/>